<dbReference type="PANTHER" id="PTHR34183:SF8">
    <property type="entry name" value="ENDOLYTIC PEPTIDOGLYCAN TRANSGLYCOSYLASE RLPA-RELATED"/>
    <property type="match status" value="1"/>
</dbReference>
<evidence type="ECO:0000256" key="1">
    <source>
        <dbReference type="ARBA" id="ARBA00023239"/>
    </source>
</evidence>
<keyword evidence="7" id="KW-1185">Reference proteome</keyword>
<keyword evidence="2 3" id="KW-0961">Cell wall biogenesis/degradation</keyword>
<dbReference type="InterPro" id="IPR036908">
    <property type="entry name" value="RlpA-like_sf"/>
</dbReference>
<evidence type="ECO:0000256" key="3">
    <source>
        <dbReference type="HAMAP-Rule" id="MF_02071"/>
    </source>
</evidence>
<dbReference type="InterPro" id="IPR012997">
    <property type="entry name" value="RplA"/>
</dbReference>
<comment type="caution">
    <text evidence="6">The sequence shown here is derived from an EMBL/GenBank/DDBJ whole genome shotgun (WGS) entry which is preliminary data.</text>
</comment>
<organism evidence="6 7">
    <name type="scientific">Deminuibacter soli</name>
    <dbReference type="NCBI Taxonomy" id="2291815"/>
    <lineage>
        <taxon>Bacteria</taxon>
        <taxon>Pseudomonadati</taxon>
        <taxon>Bacteroidota</taxon>
        <taxon>Chitinophagia</taxon>
        <taxon>Chitinophagales</taxon>
        <taxon>Chitinophagaceae</taxon>
        <taxon>Deminuibacter</taxon>
    </lineage>
</organism>
<dbReference type="RefSeq" id="WP_116846750.1">
    <property type="nucleotide sequence ID" value="NZ_QTJU01000002.1"/>
</dbReference>
<dbReference type="GO" id="GO:0071555">
    <property type="term" value="P:cell wall organization"/>
    <property type="evidence" value="ECO:0007669"/>
    <property type="project" value="UniProtKB-KW"/>
</dbReference>
<feature type="domain" description="RlpA-like protein double-psi beta-barrel" evidence="5">
    <location>
        <begin position="31"/>
        <end position="121"/>
    </location>
</feature>
<reference evidence="6 7" key="1">
    <citation type="submission" date="2018-08" db="EMBL/GenBank/DDBJ databases">
        <title>Chitinophagaceae sp. K23C18032701, a novel bacterium isolated from forest soil.</title>
        <authorList>
            <person name="Wang C."/>
        </authorList>
    </citation>
    <scope>NUCLEOTIDE SEQUENCE [LARGE SCALE GENOMIC DNA]</scope>
    <source>
        <strain evidence="6 7">K23C18032701</strain>
    </source>
</reference>
<feature type="chain" id="PRO_5017840761" description="Probable endolytic peptidoglycan transglycosylase RlpA" evidence="3">
    <location>
        <begin position="22"/>
        <end position="131"/>
    </location>
</feature>
<evidence type="ECO:0000259" key="5">
    <source>
        <dbReference type="Pfam" id="PF03330"/>
    </source>
</evidence>
<dbReference type="PANTHER" id="PTHR34183">
    <property type="entry name" value="ENDOLYTIC PEPTIDOGLYCAN TRANSGLYCOSYLASE RLPA"/>
    <property type="match status" value="1"/>
</dbReference>
<dbReference type="HAMAP" id="MF_02071">
    <property type="entry name" value="RlpA"/>
    <property type="match status" value="1"/>
</dbReference>
<dbReference type="InterPro" id="IPR009009">
    <property type="entry name" value="RlpA-like_DPBB"/>
</dbReference>
<evidence type="ECO:0000256" key="2">
    <source>
        <dbReference type="ARBA" id="ARBA00023316"/>
    </source>
</evidence>
<dbReference type="GO" id="GO:0008932">
    <property type="term" value="F:lytic endotransglycosylase activity"/>
    <property type="evidence" value="ECO:0007669"/>
    <property type="project" value="UniProtKB-UniRule"/>
</dbReference>
<dbReference type="Proteomes" id="UP000261284">
    <property type="component" value="Unassembled WGS sequence"/>
</dbReference>
<dbReference type="Gene3D" id="2.40.40.10">
    <property type="entry name" value="RlpA-like domain"/>
    <property type="match status" value="1"/>
</dbReference>
<evidence type="ECO:0000256" key="4">
    <source>
        <dbReference type="RuleBase" id="RU003495"/>
    </source>
</evidence>
<dbReference type="AlphaFoldDB" id="A0A3E1NLJ1"/>
<dbReference type="SUPFAM" id="SSF50685">
    <property type="entry name" value="Barwin-like endoglucanases"/>
    <property type="match status" value="1"/>
</dbReference>
<keyword evidence="3" id="KW-0732">Signal</keyword>
<dbReference type="NCBIfam" id="TIGR00413">
    <property type="entry name" value="rlpA"/>
    <property type="match status" value="1"/>
</dbReference>
<dbReference type="CDD" id="cd22268">
    <property type="entry name" value="DPBB_RlpA-like"/>
    <property type="match status" value="1"/>
</dbReference>
<comment type="function">
    <text evidence="3">Lytic transglycosylase with a strong preference for naked glycan strands that lack stem peptides.</text>
</comment>
<accession>A0A3E1NLJ1</accession>
<dbReference type="GO" id="GO:0000270">
    <property type="term" value="P:peptidoglycan metabolic process"/>
    <property type="evidence" value="ECO:0007669"/>
    <property type="project" value="UniProtKB-UniRule"/>
</dbReference>
<dbReference type="EC" id="4.2.2.-" evidence="3"/>
<feature type="signal peptide" evidence="3">
    <location>
        <begin position="1"/>
        <end position="21"/>
    </location>
</feature>
<evidence type="ECO:0000313" key="6">
    <source>
        <dbReference type="EMBL" id="RFM28761.1"/>
    </source>
</evidence>
<sequence length="131" mass="14428" precursor="true">MKLIVQFIFCLLLGAATFGQSGGDSDPKVITGKASFYSKNLDGTETSTGEIFSNKKLTGASNEYPLNTWVRVTNVRNGKTVVVRINDRMHKKMAKKGRVIDLSRAAAKRLDFMGRGITKVKLEQVEKGTTE</sequence>
<protein>
    <recommendedName>
        <fullName evidence="3">Probable endolytic peptidoglycan transglycosylase RlpA</fullName>
        <ecNumber evidence="3">4.2.2.-</ecNumber>
    </recommendedName>
</protein>
<keyword evidence="1 3" id="KW-0456">Lyase</keyword>
<evidence type="ECO:0000313" key="7">
    <source>
        <dbReference type="Proteomes" id="UP000261284"/>
    </source>
</evidence>
<dbReference type="Pfam" id="PF03330">
    <property type="entry name" value="DPBB_1"/>
    <property type="match status" value="1"/>
</dbReference>
<proteinExistence type="inferred from homology"/>
<dbReference type="OrthoDB" id="9779128at2"/>
<comment type="similarity">
    <text evidence="3 4">Belongs to the RlpA family.</text>
</comment>
<dbReference type="InterPro" id="IPR034718">
    <property type="entry name" value="RlpA"/>
</dbReference>
<gene>
    <name evidence="3" type="primary">rlpA</name>
    <name evidence="6" type="ORF">DXN05_08255</name>
</gene>
<name>A0A3E1NLJ1_9BACT</name>
<dbReference type="EMBL" id="QTJU01000002">
    <property type="protein sequence ID" value="RFM28761.1"/>
    <property type="molecule type" value="Genomic_DNA"/>
</dbReference>